<comment type="caution">
    <text evidence="2">The sequence shown here is derived from an EMBL/GenBank/DDBJ whole genome shotgun (WGS) entry which is preliminary data.</text>
</comment>
<organism evidence="2 3">
    <name type="scientific">Pseudochelatococcus contaminans</name>
    <dbReference type="NCBI Taxonomy" id="1538103"/>
    <lineage>
        <taxon>Bacteria</taxon>
        <taxon>Pseudomonadati</taxon>
        <taxon>Pseudomonadota</taxon>
        <taxon>Alphaproteobacteria</taxon>
        <taxon>Hyphomicrobiales</taxon>
        <taxon>Chelatococcaceae</taxon>
        <taxon>Pseudochelatococcus</taxon>
    </lineage>
</organism>
<name>A0A7W5Z404_9HYPH</name>
<accession>A0A7W5Z404</accession>
<feature type="region of interest" description="Disordered" evidence="1">
    <location>
        <begin position="58"/>
        <end position="80"/>
    </location>
</feature>
<evidence type="ECO:0000313" key="3">
    <source>
        <dbReference type="Proteomes" id="UP000537592"/>
    </source>
</evidence>
<reference evidence="2 3" key="1">
    <citation type="submission" date="2020-08" db="EMBL/GenBank/DDBJ databases">
        <title>Genomic Encyclopedia of Type Strains, Phase IV (KMG-IV): sequencing the most valuable type-strain genomes for metagenomic binning, comparative biology and taxonomic classification.</title>
        <authorList>
            <person name="Goeker M."/>
        </authorList>
    </citation>
    <scope>NUCLEOTIDE SEQUENCE [LARGE SCALE GENOMIC DNA]</scope>
    <source>
        <strain evidence="2 3">DSM 28760</strain>
    </source>
</reference>
<sequence>MPRPDRAGAKPGSDAAWAEARRLYEQTDAPARDIAALLGKDNARGLASIASRCGWKRVGRTGPEKTDVKTEGARKGSVDTAAAKRTLPASSRQVLIRKLERTVAREIGAIDARLRKYSVGDKGDSQGVDHERHAKALATLARTLRELAAIDRAETPDRDMTRADADRAEDEEDDAFPRDADALRETLAQRLAQLSGGRKAR</sequence>
<feature type="region of interest" description="Disordered" evidence="1">
    <location>
        <begin position="151"/>
        <end position="181"/>
    </location>
</feature>
<proteinExistence type="predicted"/>
<feature type="compositionally biased region" description="Basic and acidic residues" evidence="1">
    <location>
        <begin position="151"/>
        <end position="166"/>
    </location>
</feature>
<protein>
    <submittedName>
        <fullName evidence="2">Uncharacterized protein</fullName>
    </submittedName>
</protein>
<evidence type="ECO:0000256" key="1">
    <source>
        <dbReference type="SAM" id="MobiDB-lite"/>
    </source>
</evidence>
<feature type="compositionally biased region" description="Basic and acidic residues" evidence="1">
    <location>
        <begin position="62"/>
        <end position="77"/>
    </location>
</feature>
<evidence type="ECO:0000313" key="2">
    <source>
        <dbReference type="EMBL" id="MBB3809564.1"/>
    </source>
</evidence>
<keyword evidence="3" id="KW-1185">Reference proteome</keyword>
<dbReference type="AlphaFoldDB" id="A0A7W5Z404"/>
<dbReference type="EMBL" id="JACICC010000003">
    <property type="protein sequence ID" value="MBB3809564.1"/>
    <property type="molecule type" value="Genomic_DNA"/>
</dbReference>
<gene>
    <name evidence="2" type="ORF">FHS81_001646</name>
</gene>
<dbReference type="Proteomes" id="UP000537592">
    <property type="component" value="Unassembled WGS sequence"/>
</dbReference>
<dbReference type="RefSeq" id="WP_183751747.1">
    <property type="nucleotide sequence ID" value="NZ_JACICC010000003.1"/>
</dbReference>